<evidence type="ECO:0000256" key="6">
    <source>
        <dbReference type="ARBA" id="ARBA00022692"/>
    </source>
</evidence>
<dbReference type="InterPro" id="IPR003594">
    <property type="entry name" value="HATPase_dom"/>
</dbReference>
<evidence type="ECO:0000313" key="13">
    <source>
        <dbReference type="EMBL" id="MEE6258011.1"/>
    </source>
</evidence>
<keyword evidence="14" id="KW-1185">Reference proteome</keyword>
<dbReference type="Pfam" id="PF08376">
    <property type="entry name" value="NIT"/>
    <property type="match status" value="1"/>
</dbReference>
<evidence type="ECO:0000256" key="1">
    <source>
        <dbReference type="ARBA" id="ARBA00000085"/>
    </source>
</evidence>
<accession>A0ABU7RND1</accession>
<feature type="compositionally biased region" description="Low complexity" evidence="10">
    <location>
        <begin position="641"/>
        <end position="663"/>
    </location>
</feature>
<dbReference type="SMART" id="SM00387">
    <property type="entry name" value="HATPase_c"/>
    <property type="match status" value="1"/>
</dbReference>
<evidence type="ECO:0000256" key="3">
    <source>
        <dbReference type="ARBA" id="ARBA00012438"/>
    </source>
</evidence>
<feature type="region of interest" description="Disordered" evidence="10">
    <location>
        <begin position="623"/>
        <end position="735"/>
    </location>
</feature>
<feature type="compositionally biased region" description="Polar residues" evidence="10">
    <location>
        <begin position="665"/>
        <end position="675"/>
    </location>
</feature>
<dbReference type="InterPro" id="IPR036890">
    <property type="entry name" value="HATPase_C_sf"/>
</dbReference>
<evidence type="ECO:0000259" key="11">
    <source>
        <dbReference type="PROSITE" id="PS50885"/>
    </source>
</evidence>
<dbReference type="EMBL" id="JAZGQK010000003">
    <property type="protein sequence ID" value="MEE6258011.1"/>
    <property type="molecule type" value="Genomic_DNA"/>
</dbReference>
<evidence type="ECO:0000256" key="5">
    <source>
        <dbReference type="ARBA" id="ARBA00022679"/>
    </source>
</evidence>
<reference evidence="13 14" key="1">
    <citation type="submission" date="2024-01" db="EMBL/GenBank/DDBJ databases">
        <title>Genome insights into Plantactinospora sonchi sp. nov.</title>
        <authorList>
            <person name="Wang L."/>
        </authorList>
    </citation>
    <scope>NUCLEOTIDE SEQUENCE [LARGE SCALE GENOMIC DNA]</scope>
    <source>
        <strain evidence="13 14">NEAU-QY2</strain>
    </source>
</reference>
<name>A0ABU7RND1_9ACTN</name>
<dbReference type="InterPro" id="IPR010910">
    <property type="entry name" value="Nitrate/nitrite_sensing_bac"/>
</dbReference>
<dbReference type="Pfam" id="PF02518">
    <property type="entry name" value="HATPase_c"/>
    <property type="match status" value="1"/>
</dbReference>
<dbReference type="SMART" id="SM00304">
    <property type="entry name" value="HAMP"/>
    <property type="match status" value="1"/>
</dbReference>
<evidence type="ECO:0000256" key="4">
    <source>
        <dbReference type="ARBA" id="ARBA00022553"/>
    </source>
</evidence>
<gene>
    <name evidence="13" type="ORF">V1633_05830</name>
</gene>
<feature type="domain" description="NIT" evidence="12">
    <location>
        <begin position="49"/>
        <end position="299"/>
    </location>
</feature>
<feature type="domain" description="HAMP" evidence="11">
    <location>
        <begin position="326"/>
        <end position="395"/>
    </location>
</feature>
<dbReference type="PANTHER" id="PTHR45436:SF5">
    <property type="entry name" value="SENSOR HISTIDINE KINASE TRCS"/>
    <property type="match status" value="1"/>
</dbReference>
<dbReference type="PANTHER" id="PTHR45436">
    <property type="entry name" value="SENSOR HISTIDINE KINASE YKOH"/>
    <property type="match status" value="1"/>
</dbReference>
<comment type="subcellular location">
    <subcellularLocation>
        <location evidence="2">Membrane</location>
    </subcellularLocation>
</comment>
<dbReference type="InterPro" id="IPR003660">
    <property type="entry name" value="HAMP_dom"/>
</dbReference>
<dbReference type="RefSeq" id="WP_331213114.1">
    <property type="nucleotide sequence ID" value="NZ_JAZGQK010000003.1"/>
</dbReference>
<dbReference type="InterPro" id="IPR013587">
    <property type="entry name" value="Nitrate/nitrite_sensing"/>
</dbReference>
<evidence type="ECO:0000313" key="14">
    <source>
        <dbReference type="Proteomes" id="UP001332243"/>
    </source>
</evidence>
<dbReference type="PROSITE" id="PS50885">
    <property type="entry name" value="HAMP"/>
    <property type="match status" value="1"/>
</dbReference>
<comment type="catalytic activity">
    <reaction evidence="1">
        <text>ATP + protein L-histidine = ADP + protein N-phospho-L-histidine.</text>
        <dbReference type="EC" id="2.7.13.3"/>
    </reaction>
</comment>
<keyword evidence="4" id="KW-0597">Phosphoprotein</keyword>
<protein>
    <recommendedName>
        <fullName evidence="3">histidine kinase</fullName>
        <ecNumber evidence="3">2.7.13.3</ecNumber>
    </recommendedName>
</protein>
<keyword evidence="7" id="KW-0418">Kinase</keyword>
<organism evidence="13 14">
    <name type="scientific">Plantactinospora sonchi</name>
    <dbReference type="NCBI Taxonomy" id="1544735"/>
    <lineage>
        <taxon>Bacteria</taxon>
        <taxon>Bacillati</taxon>
        <taxon>Actinomycetota</taxon>
        <taxon>Actinomycetes</taxon>
        <taxon>Micromonosporales</taxon>
        <taxon>Micromonosporaceae</taxon>
        <taxon>Plantactinospora</taxon>
    </lineage>
</organism>
<dbReference type="SUPFAM" id="SSF55874">
    <property type="entry name" value="ATPase domain of HSP90 chaperone/DNA topoisomerase II/histidine kinase"/>
    <property type="match status" value="1"/>
</dbReference>
<keyword evidence="5" id="KW-0808">Transferase</keyword>
<proteinExistence type="predicted"/>
<evidence type="ECO:0000256" key="9">
    <source>
        <dbReference type="ARBA" id="ARBA00023012"/>
    </source>
</evidence>
<keyword evidence="6" id="KW-0812">Transmembrane</keyword>
<evidence type="ECO:0000259" key="12">
    <source>
        <dbReference type="PROSITE" id="PS50906"/>
    </source>
</evidence>
<sequence length="735" mass="79684">MRFRNVSLRGKVRVLMASLVALWLFGAWVTVASAANLFFVNTLNTTVFVPSEPLLLALQAERRQTAVYLGAPSDARRTVLEEHRAETRLRASAFTASADGWLAQLSADSRNEEAITFLGAKLGELDATRAAVDAGRIDRATASATFTAVIDAIFGVYYTTASVDDLDIAFRAVDLIALNRSWELMSREDALLAGAIAANQLTAAEQAEFTQLVAARRWQASEATSRLPADDQARYEQMTAGDALRRLGAVEAQVSGAKPGAAPPVTAEQWQSVTQPAMDELHDVVLAGGVAVVEDATPIAVGIALRVLFATGFGLFVVIVSLLWSRTLVRQLEQLRRSAQRLAEERLPGVVARVSRGESVDVAGEAPRLTFTEPEIGQVGHAFNAVHETALRTAAEQAELRRNMREMFLTVAQRTQALLHRLTSLLTEMQHSEEDPKRLAGLYKADHHAIRIRRYTENLAVLAGARSGRAWTKPQPMIDVARAAQQEVDDYERVEVRPFGRVSLVGRAVSSVVHLLAELIENALRSSPPTSKVDIKGGMVANGYAIEIEDRGLGMDEESLTAANELVAGRREFQPGKNVRLGLYVVGWLARQYQIRVVLKESAYGGVTAVVLIPPALVVEPAEPGRTDSVSQPDRSPATRAKAAVTSSALTATAARAPLAVPAQSGRSAGETSELTPAGLPVRRRQASLPEQLRGTESPAEETEVVAPVDPERTRQRFSRYQELSRQGRDDAAEL</sequence>
<keyword evidence="8" id="KW-0472">Membrane</keyword>
<evidence type="ECO:0000256" key="8">
    <source>
        <dbReference type="ARBA" id="ARBA00022989"/>
    </source>
</evidence>
<evidence type="ECO:0000256" key="7">
    <source>
        <dbReference type="ARBA" id="ARBA00022777"/>
    </source>
</evidence>
<dbReference type="Gene3D" id="3.30.565.10">
    <property type="entry name" value="Histidine kinase-like ATPase, C-terminal domain"/>
    <property type="match status" value="1"/>
</dbReference>
<evidence type="ECO:0000256" key="2">
    <source>
        <dbReference type="ARBA" id="ARBA00004370"/>
    </source>
</evidence>
<dbReference type="Proteomes" id="UP001332243">
    <property type="component" value="Unassembled WGS sequence"/>
</dbReference>
<feature type="compositionally biased region" description="Basic and acidic residues" evidence="10">
    <location>
        <begin position="726"/>
        <end position="735"/>
    </location>
</feature>
<evidence type="ECO:0000256" key="10">
    <source>
        <dbReference type="SAM" id="MobiDB-lite"/>
    </source>
</evidence>
<dbReference type="InterPro" id="IPR050428">
    <property type="entry name" value="TCS_sensor_his_kinase"/>
</dbReference>
<keyword evidence="9" id="KW-0902">Two-component regulatory system</keyword>
<dbReference type="Gene3D" id="6.10.340.10">
    <property type="match status" value="1"/>
</dbReference>
<keyword evidence="8" id="KW-1133">Transmembrane helix</keyword>
<dbReference type="EC" id="2.7.13.3" evidence="3"/>
<comment type="caution">
    <text evidence="13">The sequence shown here is derived from an EMBL/GenBank/DDBJ whole genome shotgun (WGS) entry which is preliminary data.</text>
</comment>
<dbReference type="PROSITE" id="PS50906">
    <property type="entry name" value="NIT"/>
    <property type="match status" value="1"/>
</dbReference>